<name>A0ABV5R7R2_9ACTN</name>
<comment type="caution">
    <text evidence="2">The sequence shown here is derived from an EMBL/GenBank/DDBJ whole genome shotgun (WGS) entry which is preliminary data.</text>
</comment>
<keyword evidence="3" id="KW-1185">Reference proteome</keyword>
<dbReference type="InterPro" id="IPR039422">
    <property type="entry name" value="MarR/SlyA-like"/>
</dbReference>
<dbReference type="PANTHER" id="PTHR33164">
    <property type="entry name" value="TRANSCRIPTIONAL REGULATOR, MARR FAMILY"/>
    <property type="match status" value="1"/>
</dbReference>
<dbReference type="PANTHER" id="PTHR33164:SF43">
    <property type="entry name" value="HTH-TYPE TRANSCRIPTIONAL REPRESSOR YETL"/>
    <property type="match status" value="1"/>
</dbReference>
<dbReference type="InterPro" id="IPR036388">
    <property type="entry name" value="WH-like_DNA-bd_sf"/>
</dbReference>
<organism evidence="2 3">
    <name type="scientific">Streptomyces yanii</name>
    <dbReference type="NCBI Taxonomy" id="78510"/>
    <lineage>
        <taxon>Bacteria</taxon>
        <taxon>Bacillati</taxon>
        <taxon>Actinomycetota</taxon>
        <taxon>Actinomycetes</taxon>
        <taxon>Kitasatosporales</taxon>
        <taxon>Streptomycetaceae</taxon>
        <taxon>Streptomyces</taxon>
    </lineage>
</organism>
<dbReference type="Proteomes" id="UP001589710">
    <property type="component" value="Unassembled WGS sequence"/>
</dbReference>
<evidence type="ECO:0000313" key="2">
    <source>
        <dbReference type="EMBL" id="MFB9573883.1"/>
    </source>
</evidence>
<protein>
    <submittedName>
        <fullName evidence="2">MarR family winged helix-turn-helix transcriptional regulator</fullName>
    </submittedName>
</protein>
<dbReference type="SUPFAM" id="SSF46785">
    <property type="entry name" value="Winged helix' DNA-binding domain"/>
    <property type="match status" value="1"/>
</dbReference>
<reference evidence="2 3" key="1">
    <citation type="submission" date="2024-09" db="EMBL/GenBank/DDBJ databases">
        <authorList>
            <person name="Sun Q."/>
            <person name="Mori K."/>
        </authorList>
    </citation>
    <scope>NUCLEOTIDE SEQUENCE [LARGE SCALE GENOMIC DNA]</scope>
    <source>
        <strain evidence="2 3">JCM 3331</strain>
    </source>
</reference>
<dbReference type="Gene3D" id="1.10.10.10">
    <property type="entry name" value="Winged helix-like DNA-binding domain superfamily/Winged helix DNA-binding domain"/>
    <property type="match status" value="1"/>
</dbReference>
<dbReference type="EMBL" id="JBHMCG010000075">
    <property type="protein sequence ID" value="MFB9573883.1"/>
    <property type="molecule type" value="Genomic_DNA"/>
</dbReference>
<proteinExistence type="predicted"/>
<sequence>MDQPEVTTTASTPEQVGLSFLTLAHGLREQVDRYMTSTAGLSLSRTKILRILADRGTLHQAELATTLGQAPRSVTQAVEGCERLGLVARTGDPEDRRRKTVSLTETGRATLAAAEQAGTHALRRCFDSLEPQQLATLDALLKHLGTALTGNNAN</sequence>
<evidence type="ECO:0000259" key="1">
    <source>
        <dbReference type="PROSITE" id="PS50995"/>
    </source>
</evidence>
<evidence type="ECO:0000313" key="3">
    <source>
        <dbReference type="Proteomes" id="UP001589710"/>
    </source>
</evidence>
<dbReference type="SMART" id="SM00347">
    <property type="entry name" value="HTH_MARR"/>
    <property type="match status" value="1"/>
</dbReference>
<gene>
    <name evidence="2" type="ORF">ACFFTL_16595</name>
</gene>
<dbReference type="Pfam" id="PF12802">
    <property type="entry name" value="MarR_2"/>
    <property type="match status" value="1"/>
</dbReference>
<dbReference type="InterPro" id="IPR000835">
    <property type="entry name" value="HTH_MarR-typ"/>
</dbReference>
<dbReference type="InterPro" id="IPR036390">
    <property type="entry name" value="WH_DNA-bd_sf"/>
</dbReference>
<dbReference type="PRINTS" id="PR00598">
    <property type="entry name" value="HTHMARR"/>
</dbReference>
<dbReference type="RefSeq" id="WP_345509720.1">
    <property type="nucleotide sequence ID" value="NZ_BAAAXD010000003.1"/>
</dbReference>
<dbReference type="PROSITE" id="PS50995">
    <property type="entry name" value="HTH_MARR_2"/>
    <property type="match status" value="1"/>
</dbReference>
<accession>A0ABV5R7R2</accession>
<feature type="domain" description="HTH marR-type" evidence="1">
    <location>
        <begin position="13"/>
        <end position="146"/>
    </location>
</feature>